<dbReference type="Gene3D" id="3.40.50.880">
    <property type="match status" value="1"/>
</dbReference>
<feature type="domain" description="DJ-1/PfpI" evidence="1">
    <location>
        <begin position="69"/>
        <end position="192"/>
    </location>
</feature>
<protein>
    <recommendedName>
        <fullName evidence="1">DJ-1/PfpI domain-containing protein</fullName>
    </recommendedName>
</protein>
<keyword evidence="3" id="KW-1185">Reference proteome</keyword>
<sequence>MGGPESRKTVRVGIYLPRDAQVLDLACVDIFGTMSYEYLSPQKDMVPAVLYNLAPSVQFFYIGKVQPGELIPLTSGSKLMCTHHMSDPEVQPGKLDILCVPGPDPRNTWDDSSELEWLAAHAARQDTDILCICTAIFLCGAAGILKGKKACAPRGLQQKLKGMFEGVTWLGDSLRWNQDGNFWSCGGITNGNDLVSAYARQSPLFPGPVAEFGLALTETGDRPQVYTTGKTIFTLGIVWQLVKAVFLSLGKKSKTT</sequence>
<dbReference type="Proteomes" id="UP001172101">
    <property type="component" value="Unassembled WGS sequence"/>
</dbReference>
<dbReference type="GeneID" id="85324238"/>
<dbReference type="AlphaFoldDB" id="A0AA40EBY6"/>
<accession>A0AA40EBY6</accession>
<reference evidence="2" key="1">
    <citation type="submission" date="2023-06" db="EMBL/GenBank/DDBJ databases">
        <title>Genome-scale phylogeny and comparative genomics of the fungal order Sordariales.</title>
        <authorList>
            <consortium name="Lawrence Berkeley National Laboratory"/>
            <person name="Hensen N."/>
            <person name="Bonometti L."/>
            <person name="Westerberg I."/>
            <person name="Brannstrom I.O."/>
            <person name="Guillou S."/>
            <person name="Cros-Aarteil S."/>
            <person name="Calhoun S."/>
            <person name="Haridas S."/>
            <person name="Kuo A."/>
            <person name="Mondo S."/>
            <person name="Pangilinan J."/>
            <person name="Riley R."/>
            <person name="LaButti K."/>
            <person name="Andreopoulos B."/>
            <person name="Lipzen A."/>
            <person name="Chen C."/>
            <person name="Yanf M."/>
            <person name="Daum C."/>
            <person name="Ng V."/>
            <person name="Clum A."/>
            <person name="Steindorff A."/>
            <person name="Ohm R."/>
            <person name="Martin F."/>
            <person name="Silar P."/>
            <person name="Natvig D."/>
            <person name="Lalanne C."/>
            <person name="Gautier V."/>
            <person name="Ament-velasquez S.L."/>
            <person name="Kruys A."/>
            <person name="Hutchinson M.I."/>
            <person name="Powell A.J."/>
            <person name="Barry K."/>
            <person name="Miller A.N."/>
            <person name="Grigoriev I.V."/>
            <person name="Debuchy R."/>
            <person name="Gladieux P."/>
            <person name="Thoren M.H."/>
            <person name="Johannesson H."/>
        </authorList>
    </citation>
    <scope>NUCLEOTIDE SEQUENCE</scope>
    <source>
        <strain evidence="2">SMH2392-1A</strain>
    </source>
</reference>
<name>A0AA40EBY6_9PEZI</name>
<evidence type="ECO:0000313" key="3">
    <source>
        <dbReference type="Proteomes" id="UP001172101"/>
    </source>
</evidence>
<dbReference type="PANTHER" id="PTHR43130:SF7">
    <property type="entry name" value="DJ-1_PFPI DOMAIN-CONTAINING PROTEIN"/>
    <property type="match status" value="1"/>
</dbReference>
<dbReference type="InterPro" id="IPR052158">
    <property type="entry name" value="INH-QAR"/>
</dbReference>
<dbReference type="InterPro" id="IPR029062">
    <property type="entry name" value="Class_I_gatase-like"/>
</dbReference>
<evidence type="ECO:0000259" key="1">
    <source>
        <dbReference type="Pfam" id="PF01965"/>
    </source>
</evidence>
<comment type="caution">
    <text evidence="2">The sequence shown here is derived from an EMBL/GenBank/DDBJ whole genome shotgun (WGS) entry which is preliminary data.</text>
</comment>
<dbReference type="SUPFAM" id="SSF52317">
    <property type="entry name" value="Class I glutamine amidotransferase-like"/>
    <property type="match status" value="1"/>
</dbReference>
<dbReference type="InterPro" id="IPR002818">
    <property type="entry name" value="DJ-1/PfpI"/>
</dbReference>
<gene>
    <name evidence="2" type="ORF">B0T26DRAFT_688221</name>
</gene>
<organism evidence="2 3">
    <name type="scientific">Lasiosphaeria miniovina</name>
    <dbReference type="NCBI Taxonomy" id="1954250"/>
    <lineage>
        <taxon>Eukaryota</taxon>
        <taxon>Fungi</taxon>
        <taxon>Dikarya</taxon>
        <taxon>Ascomycota</taxon>
        <taxon>Pezizomycotina</taxon>
        <taxon>Sordariomycetes</taxon>
        <taxon>Sordariomycetidae</taxon>
        <taxon>Sordariales</taxon>
        <taxon>Lasiosphaeriaceae</taxon>
        <taxon>Lasiosphaeria</taxon>
    </lineage>
</organism>
<proteinExistence type="predicted"/>
<evidence type="ECO:0000313" key="2">
    <source>
        <dbReference type="EMBL" id="KAK0734360.1"/>
    </source>
</evidence>
<dbReference type="PANTHER" id="PTHR43130">
    <property type="entry name" value="ARAC-FAMILY TRANSCRIPTIONAL REGULATOR"/>
    <property type="match status" value="1"/>
</dbReference>
<dbReference type="Pfam" id="PF01965">
    <property type="entry name" value="DJ-1_PfpI"/>
    <property type="match status" value="1"/>
</dbReference>
<dbReference type="RefSeq" id="XP_060303237.1">
    <property type="nucleotide sequence ID" value="XM_060440968.1"/>
</dbReference>
<dbReference type="EMBL" id="JAUIRO010000001">
    <property type="protein sequence ID" value="KAK0734360.1"/>
    <property type="molecule type" value="Genomic_DNA"/>
</dbReference>